<proteinExistence type="predicted"/>
<sequence length="106" mass="10397">VCVSVAVALLPAALVVVTLANTVLSESAAKSAPGTSIENLPPACTVPVKSLLLTVTVTTSPTLKSPLTVPVTGIAAAVDSAAFTMPSPATFASRLIANAGGNKLTV</sequence>
<feature type="non-terminal residue" evidence="2">
    <location>
        <position position="1"/>
    </location>
</feature>
<feature type="signal peptide" evidence="1">
    <location>
        <begin position="1"/>
        <end position="20"/>
    </location>
</feature>
<keyword evidence="1" id="KW-0732">Signal</keyword>
<accession>B9TJ79</accession>
<reference evidence="3" key="1">
    <citation type="journal article" date="2010" name="Nat. Biotechnol.">
        <title>Draft genome sequence of the oilseed species Ricinus communis.</title>
        <authorList>
            <person name="Chan A.P."/>
            <person name="Crabtree J."/>
            <person name="Zhao Q."/>
            <person name="Lorenzi H."/>
            <person name="Orvis J."/>
            <person name="Puiu D."/>
            <person name="Melake-Berhan A."/>
            <person name="Jones K.M."/>
            <person name="Redman J."/>
            <person name="Chen G."/>
            <person name="Cahoon E.B."/>
            <person name="Gedil M."/>
            <person name="Stanke M."/>
            <person name="Haas B.J."/>
            <person name="Wortman J.R."/>
            <person name="Fraser-Liggett C.M."/>
            <person name="Ravel J."/>
            <person name="Rabinowicz P.D."/>
        </authorList>
    </citation>
    <scope>NUCLEOTIDE SEQUENCE [LARGE SCALE GENOMIC DNA]</scope>
    <source>
        <strain evidence="3">cv. Hale</strain>
    </source>
</reference>
<evidence type="ECO:0000256" key="1">
    <source>
        <dbReference type="SAM" id="SignalP"/>
    </source>
</evidence>
<name>B9TJ79_RICCO</name>
<dbReference type="AlphaFoldDB" id="B9TJ79"/>
<dbReference type="Proteomes" id="UP000008311">
    <property type="component" value="Unassembled WGS sequence"/>
</dbReference>
<evidence type="ECO:0000313" key="3">
    <source>
        <dbReference type="Proteomes" id="UP000008311"/>
    </source>
</evidence>
<dbReference type="InParanoid" id="B9TJ79"/>
<dbReference type="EMBL" id="EQ983518">
    <property type="protein sequence ID" value="EEF24085.1"/>
    <property type="molecule type" value="Genomic_DNA"/>
</dbReference>
<protein>
    <submittedName>
        <fullName evidence="2">Uncharacterized protein</fullName>
    </submittedName>
</protein>
<organism evidence="2 3">
    <name type="scientific">Ricinus communis</name>
    <name type="common">Castor bean</name>
    <dbReference type="NCBI Taxonomy" id="3988"/>
    <lineage>
        <taxon>Eukaryota</taxon>
        <taxon>Viridiplantae</taxon>
        <taxon>Streptophyta</taxon>
        <taxon>Embryophyta</taxon>
        <taxon>Tracheophyta</taxon>
        <taxon>Spermatophyta</taxon>
        <taxon>Magnoliopsida</taxon>
        <taxon>eudicotyledons</taxon>
        <taxon>Gunneridae</taxon>
        <taxon>Pentapetalae</taxon>
        <taxon>rosids</taxon>
        <taxon>fabids</taxon>
        <taxon>Malpighiales</taxon>
        <taxon>Euphorbiaceae</taxon>
        <taxon>Acalyphoideae</taxon>
        <taxon>Acalypheae</taxon>
        <taxon>Ricinus</taxon>
    </lineage>
</organism>
<keyword evidence="3" id="KW-1185">Reference proteome</keyword>
<feature type="chain" id="PRO_5002892466" evidence="1">
    <location>
        <begin position="21"/>
        <end position="106"/>
    </location>
</feature>
<gene>
    <name evidence="2" type="ORF">RCOM_1908630</name>
</gene>
<evidence type="ECO:0000313" key="2">
    <source>
        <dbReference type="EMBL" id="EEF24085.1"/>
    </source>
</evidence>